<reference evidence="3" key="1">
    <citation type="submission" date="2025-08" db="UniProtKB">
        <authorList>
            <consortium name="RefSeq"/>
        </authorList>
    </citation>
    <scope>IDENTIFICATION</scope>
    <source>
        <tissue evidence="3">Blood</tissue>
    </source>
</reference>
<gene>
    <name evidence="3" type="primary">LOC116534792</name>
</gene>
<dbReference type="GeneID" id="116534792"/>
<organism evidence="2 3">
    <name type="scientific">Sapajus apella</name>
    <name type="common">Brown-capped capuchin</name>
    <name type="synonym">Cebus apella</name>
    <dbReference type="NCBI Taxonomy" id="9515"/>
    <lineage>
        <taxon>Eukaryota</taxon>
        <taxon>Metazoa</taxon>
        <taxon>Chordata</taxon>
        <taxon>Craniata</taxon>
        <taxon>Vertebrata</taxon>
        <taxon>Euteleostomi</taxon>
        <taxon>Mammalia</taxon>
        <taxon>Eutheria</taxon>
        <taxon>Euarchontoglires</taxon>
        <taxon>Primates</taxon>
        <taxon>Haplorrhini</taxon>
        <taxon>Platyrrhini</taxon>
        <taxon>Cebidae</taxon>
        <taxon>Cebinae</taxon>
        <taxon>Sapajus</taxon>
    </lineage>
</organism>
<protein>
    <submittedName>
        <fullName evidence="3">Uncharacterized protein LOC116534792 isoform X1</fullName>
    </submittedName>
</protein>
<keyword evidence="2" id="KW-1185">Reference proteome</keyword>
<feature type="region of interest" description="Disordered" evidence="1">
    <location>
        <begin position="57"/>
        <end position="92"/>
    </location>
</feature>
<proteinExistence type="predicted"/>
<sequence length="113" mass="12365">MKLTFKWKAVSFADAAAAARSPLLPAMVNPTMFFDIAVDDEHLGCVSFKAPSCCPASSTPQCLDRHSGFPSQQKTKGPERSKNTHHSAGNNFPMYCLEHTAFPKRLLPPATEE</sequence>
<dbReference type="RefSeq" id="XP_032111374.1">
    <property type="nucleotide sequence ID" value="XM_032255483.1"/>
</dbReference>
<evidence type="ECO:0000313" key="3">
    <source>
        <dbReference type="RefSeq" id="XP_032111374.1"/>
    </source>
</evidence>
<accession>A0A6J3FZY1</accession>
<evidence type="ECO:0000313" key="2">
    <source>
        <dbReference type="Proteomes" id="UP000504640"/>
    </source>
</evidence>
<name>A0A6J3FZY1_SAPAP</name>
<dbReference type="AlphaFoldDB" id="A0A6J3FZY1"/>
<evidence type="ECO:0000256" key="1">
    <source>
        <dbReference type="SAM" id="MobiDB-lite"/>
    </source>
</evidence>
<dbReference type="Proteomes" id="UP000504640">
    <property type="component" value="Unplaced"/>
</dbReference>